<dbReference type="SUPFAM" id="SSF47336">
    <property type="entry name" value="ACP-like"/>
    <property type="match status" value="1"/>
</dbReference>
<dbReference type="InterPro" id="IPR036736">
    <property type="entry name" value="ACP-like_sf"/>
</dbReference>
<dbReference type="GO" id="GO:0071766">
    <property type="term" value="P:Actinobacterium-type cell wall biogenesis"/>
    <property type="evidence" value="ECO:0007669"/>
    <property type="project" value="UniProtKB-ARBA"/>
</dbReference>
<dbReference type="SUPFAM" id="SSF56801">
    <property type="entry name" value="Acetyl-CoA synthetase-like"/>
    <property type="match status" value="1"/>
</dbReference>
<dbReference type="Gene3D" id="1.10.1200.10">
    <property type="entry name" value="ACP-like"/>
    <property type="match status" value="1"/>
</dbReference>
<dbReference type="PANTHER" id="PTHR22754:SF32">
    <property type="entry name" value="DISCO-INTERACTING PROTEIN 2"/>
    <property type="match status" value="1"/>
</dbReference>
<dbReference type="SMART" id="SM00563">
    <property type="entry name" value="PlsC"/>
    <property type="match status" value="1"/>
</dbReference>
<evidence type="ECO:0000313" key="5">
    <source>
        <dbReference type="EMBL" id="MBK7424964.1"/>
    </source>
</evidence>
<dbReference type="CDD" id="cd07989">
    <property type="entry name" value="LPLAT_AGPAT-like"/>
    <property type="match status" value="1"/>
</dbReference>
<proteinExistence type="inferred from homology"/>
<evidence type="ECO:0000259" key="4">
    <source>
        <dbReference type="PROSITE" id="PS50075"/>
    </source>
</evidence>
<dbReference type="GO" id="GO:0005886">
    <property type="term" value="C:plasma membrane"/>
    <property type="evidence" value="ECO:0007669"/>
    <property type="project" value="TreeGrafter"/>
</dbReference>
<dbReference type="InterPro" id="IPR042099">
    <property type="entry name" value="ANL_N_sf"/>
</dbReference>
<evidence type="ECO:0000256" key="1">
    <source>
        <dbReference type="ARBA" id="ARBA00006432"/>
    </source>
</evidence>
<dbReference type="InterPro" id="IPR002123">
    <property type="entry name" value="Plipid/glycerol_acylTrfase"/>
</dbReference>
<dbReference type="FunFam" id="3.40.50.12780:FF:000013">
    <property type="entry name" value="Long-chain-fatty-acid--AMP ligase FadD32"/>
    <property type="match status" value="1"/>
</dbReference>
<evidence type="ECO:0000313" key="6">
    <source>
        <dbReference type="Proteomes" id="UP000886602"/>
    </source>
</evidence>
<protein>
    <submittedName>
        <fullName evidence="5">AMP-binding protein</fullName>
    </submittedName>
</protein>
<comment type="caution">
    <text evidence="5">The sequence shown here is derived from an EMBL/GenBank/DDBJ whole genome shotgun (WGS) entry which is preliminary data.</text>
</comment>
<evidence type="ECO:0000256" key="2">
    <source>
        <dbReference type="ARBA" id="ARBA00022598"/>
    </source>
</evidence>
<dbReference type="GO" id="GO:0006633">
    <property type="term" value="P:fatty acid biosynthetic process"/>
    <property type="evidence" value="ECO:0007669"/>
    <property type="project" value="TreeGrafter"/>
</dbReference>
<dbReference type="AlphaFoldDB" id="A0A9D7FIN8"/>
<dbReference type="Pfam" id="PF00550">
    <property type="entry name" value="PP-binding"/>
    <property type="match status" value="1"/>
</dbReference>
<dbReference type="Pfam" id="PF00501">
    <property type="entry name" value="AMP-binding"/>
    <property type="match status" value="1"/>
</dbReference>
<dbReference type="InterPro" id="IPR009081">
    <property type="entry name" value="PP-bd_ACP"/>
</dbReference>
<dbReference type="InterPro" id="IPR000873">
    <property type="entry name" value="AMP-dep_synth/lig_dom"/>
</dbReference>
<dbReference type="GO" id="GO:0016746">
    <property type="term" value="F:acyltransferase activity"/>
    <property type="evidence" value="ECO:0007669"/>
    <property type="project" value="InterPro"/>
</dbReference>
<dbReference type="InterPro" id="IPR020845">
    <property type="entry name" value="AMP-binding_CS"/>
</dbReference>
<feature type="domain" description="Carrier" evidence="4">
    <location>
        <begin position="18"/>
        <end position="97"/>
    </location>
</feature>
<dbReference type="PROSITE" id="PS50075">
    <property type="entry name" value="CARRIER"/>
    <property type="match status" value="1"/>
</dbReference>
<dbReference type="CDD" id="cd05931">
    <property type="entry name" value="FAAL"/>
    <property type="match status" value="1"/>
</dbReference>
<organism evidence="5 6">
    <name type="scientific">Candidatus Propionivibrio dominans</name>
    <dbReference type="NCBI Taxonomy" id="2954373"/>
    <lineage>
        <taxon>Bacteria</taxon>
        <taxon>Pseudomonadati</taxon>
        <taxon>Pseudomonadota</taxon>
        <taxon>Betaproteobacteria</taxon>
        <taxon>Rhodocyclales</taxon>
        <taxon>Rhodocyclaceae</taxon>
        <taxon>Propionivibrio</taxon>
    </lineage>
</organism>
<keyword evidence="3" id="KW-1133">Transmembrane helix</keyword>
<dbReference type="GO" id="GO:0016874">
    <property type="term" value="F:ligase activity"/>
    <property type="evidence" value="ECO:0007669"/>
    <property type="project" value="UniProtKB-KW"/>
</dbReference>
<gene>
    <name evidence="5" type="ORF">IPJ48_18830</name>
</gene>
<keyword evidence="2" id="KW-0436">Ligase</keyword>
<dbReference type="Proteomes" id="UP000886602">
    <property type="component" value="Unassembled WGS sequence"/>
</dbReference>
<comment type="similarity">
    <text evidence="1">Belongs to the ATP-dependent AMP-binding enzyme family.</text>
</comment>
<evidence type="ECO:0000256" key="3">
    <source>
        <dbReference type="SAM" id="Phobius"/>
    </source>
</evidence>
<dbReference type="PROSITE" id="PS00455">
    <property type="entry name" value="AMP_BINDING"/>
    <property type="match status" value="1"/>
</dbReference>
<keyword evidence="3" id="KW-0812">Transmembrane</keyword>
<dbReference type="Gene3D" id="3.30.300.30">
    <property type="match status" value="1"/>
</dbReference>
<accession>A0A9D7FIN8</accession>
<dbReference type="GO" id="GO:0070566">
    <property type="term" value="F:adenylyltransferase activity"/>
    <property type="evidence" value="ECO:0007669"/>
    <property type="project" value="TreeGrafter"/>
</dbReference>
<name>A0A9D7FIN8_9RHOO</name>
<dbReference type="SUPFAM" id="SSF69593">
    <property type="entry name" value="Glycerol-3-phosphate (1)-acyltransferase"/>
    <property type="match status" value="1"/>
</dbReference>
<dbReference type="Gene3D" id="3.40.50.12780">
    <property type="entry name" value="N-terminal domain of ligase-like"/>
    <property type="match status" value="1"/>
</dbReference>
<dbReference type="PANTHER" id="PTHR22754">
    <property type="entry name" value="DISCO-INTERACTING PROTEIN 2 DIP2 -RELATED"/>
    <property type="match status" value="1"/>
</dbReference>
<sequence length="946" mass="102155">MNTRPDATPHDTQTSANADVSTRLLCVVRTLVDELHPGRTLFVSLVSHLERDLGLDSLARVELLLRLGNEFATSLPEAALAEAETPRDLLRFIGETQITGVSASSPEAIVSLPQDMISGLPDQAQTLTEVLQWHAAHHPQRTHILLYGEADQAQTITPITYSGLLLAARRIAAGLVARGLRPRQTVALMLPTGHDYLASFFGVMLAGGIPLPIYPPARLAQIEDHLRRHAHILANAEAVFIVTVPQAKGVAALLRSEAPSLVEIVTPGELDQAPMALLYRAAADDIAFLQYTSGSTGDPKGVILTHANLLANLRAMSAAISASSKDVFVSWLPLYHDMGLIGAWFGSLYYGMPLVLMSPLAFLSSPSRWLAAISRHGGTISAAPNFAYELCAKKLADVDLQGLNLATWRLALNGAEPVSPNTLEAFATRFAPCGLRHQALTPVYGLAECSVGLAFPPLDRGPRIDAIVREIFIRQQRAIPASPDDKEAMRVAACGRALPGHEIRIVDGAGDELAERRIGRLQFRGPSATRGYYRNPAATQGLFHEGWLDSGDYAYSVEGEIYLTGRVKDLIIRGGRNLYPYELEQAVGDIAGVRKGCVAVFASPDPDNAGERLVVLAETRAVDPATCAALRQKINEAAVDVIGLPADEILLAPPNSVLKTSSGKIRRTASRDAYERGLIGAPAPPAWQTVLRLGIAALRARLSEDTQRTVRWAFAGWCWLIFVLLALPVAALVTLLQCPAIGCRLVHGAALVFLALSGMPVRTRGMQALPETAHLLLVNHSSYFDALALIAALPPRLGHVFVAKRELATQPAMHAFLRGLGTLFVERFTATKSAEDVQAIVDALLRGEKLIIFPEGTFTREAGLKPLHMGAFIAAARAGEPIVVAGLRGTRLVLRDQTWMPRLESLSLEIGETFRPDGNDWAAAIRLRDATRAEMLRLCGEHDLGR</sequence>
<keyword evidence="3" id="KW-0472">Membrane</keyword>
<dbReference type="EMBL" id="JADJNC010000060">
    <property type="protein sequence ID" value="MBK7424964.1"/>
    <property type="molecule type" value="Genomic_DNA"/>
</dbReference>
<dbReference type="InterPro" id="IPR040097">
    <property type="entry name" value="FAAL/FAAC"/>
</dbReference>
<feature type="transmembrane region" description="Helical" evidence="3">
    <location>
        <begin position="712"/>
        <end position="733"/>
    </location>
</feature>
<dbReference type="Pfam" id="PF01553">
    <property type="entry name" value="Acyltransferase"/>
    <property type="match status" value="1"/>
</dbReference>
<reference evidence="5" key="1">
    <citation type="submission" date="2020-10" db="EMBL/GenBank/DDBJ databases">
        <title>Connecting structure to function with the recovery of over 1000 high-quality activated sludge metagenome-assembled genomes encoding full-length rRNA genes using long-read sequencing.</title>
        <authorList>
            <person name="Singleton C.M."/>
            <person name="Petriglieri F."/>
            <person name="Kristensen J.M."/>
            <person name="Kirkegaard R.H."/>
            <person name="Michaelsen T.Y."/>
            <person name="Andersen M.H."/>
            <person name="Karst S.M."/>
            <person name="Dueholm M.S."/>
            <person name="Nielsen P.H."/>
            <person name="Albertsen M."/>
        </authorList>
    </citation>
    <scope>NUCLEOTIDE SEQUENCE</scope>
    <source>
        <strain evidence="5">EsbW_18-Q3-R4-48_MAXAC.044</strain>
    </source>
</reference>
<dbReference type="InterPro" id="IPR045851">
    <property type="entry name" value="AMP-bd_C_sf"/>
</dbReference>